<keyword evidence="1" id="KW-1133">Transmembrane helix</keyword>
<keyword evidence="1" id="KW-0812">Transmembrane</keyword>
<feature type="transmembrane region" description="Helical" evidence="1">
    <location>
        <begin position="144"/>
        <end position="170"/>
    </location>
</feature>
<sequence length="244" mass="28000">MWNWIFWISPFCLVIETFFFYVLLVGLISEFALGTPNRNEAGELRINKNSFVIKYLFRNNFWVTINRKVVCPRNDCQVIRGFFWGIPVNIAIMFVFGIIIGIAGTVGLVCGFIPLISRDAQTCFKPYQTYGKENEKKFIAPWKFLLPLGMGYLVASFWEEIIASVLWLFGTVSSFFQASAYATKVVATNGLIPFLLTCLFLCFFIFLIIFLSDKKTQEKWAVAKDWLSSKKPGGFCRNTEIVDE</sequence>
<dbReference type="Proteomes" id="UP000179003">
    <property type="component" value="Unassembled WGS sequence"/>
</dbReference>
<evidence type="ECO:0000313" key="2">
    <source>
        <dbReference type="EMBL" id="OGD67436.1"/>
    </source>
</evidence>
<reference evidence="2 3" key="1">
    <citation type="journal article" date="2016" name="Nat. Commun.">
        <title>Thousands of microbial genomes shed light on interconnected biogeochemical processes in an aquifer system.</title>
        <authorList>
            <person name="Anantharaman K."/>
            <person name="Brown C.T."/>
            <person name="Hug L.A."/>
            <person name="Sharon I."/>
            <person name="Castelle C.J."/>
            <person name="Probst A.J."/>
            <person name="Thomas B.C."/>
            <person name="Singh A."/>
            <person name="Wilkins M.J."/>
            <person name="Karaoz U."/>
            <person name="Brodie E.L."/>
            <person name="Williams K.H."/>
            <person name="Hubbard S.S."/>
            <person name="Banfield J.F."/>
        </authorList>
    </citation>
    <scope>NUCLEOTIDE SEQUENCE [LARGE SCALE GENOMIC DNA]</scope>
</reference>
<dbReference type="STRING" id="1797582.A2442_02935"/>
<evidence type="ECO:0000256" key="1">
    <source>
        <dbReference type="SAM" id="Phobius"/>
    </source>
</evidence>
<keyword evidence="1" id="KW-0472">Membrane</keyword>
<organism evidence="2 3">
    <name type="scientific">Candidatus Campbellbacteria bacterium RIFOXYC2_FULL_35_25</name>
    <dbReference type="NCBI Taxonomy" id="1797582"/>
    <lineage>
        <taxon>Bacteria</taxon>
        <taxon>Candidatus Campbelliibacteriota</taxon>
    </lineage>
</organism>
<feature type="transmembrane region" description="Helical" evidence="1">
    <location>
        <begin position="7"/>
        <end position="28"/>
    </location>
</feature>
<protein>
    <submittedName>
        <fullName evidence="2">Uncharacterized protein</fullName>
    </submittedName>
</protein>
<proteinExistence type="predicted"/>
<name>A0A1F5EJQ7_9BACT</name>
<feature type="transmembrane region" description="Helical" evidence="1">
    <location>
        <begin position="90"/>
        <end position="116"/>
    </location>
</feature>
<dbReference type="AlphaFoldDB" id="A0A1F5EJQ7"/>
<accession>A0A1F5EJQ7</accession>
<comment type="caution">
    <text evidence="2">The sequence shown here is derived from an EMBL/GenBank/DDBJ whole genome shotgun (WGS) entry which is preliminary data.</text>
</comment>
<feature type="transmembrane region" description="Helical" evidence="1">
    <location>
        <begin position="190"/>
        <end position="211"/>
    </location>
</feature>
<evidence type="ECO:0000313" key="3">
    <source>
        <dbReference type="Proteomes" id="UP000179003"/>
    </source>
</evidence>
<dbReference type="EMBL" id="MFAE01000005">
    <property type="protein sequence ID" value="OGD67436.1"/>
    <property type="molecule type" value="Genomic_DNA"/>
</dbReference>
<gene>
    <name evidence="2" type="ORF">A2442_02935</name>
</gene>